<name>A0ABW3TXS4_9BACL</name>
<comment type="caution">
    <text evidence="1">The sequence shown here is derived from an EMBL/GenBank/DDBJ whole genome shotgun (WGS) entry which is preliminary data.</text>
</comment>
<organism evidence="1 2">
    <name type="scientific">Sporosarcina contaminans</name>
    <dbReference type="NCBI Taxonomy" id="633403"/>
    <lineage>
        <taxon>Bacteria</taxon>
        <taxon>Bacillati</taxon>
        <taxon>Bacillota</taxon>
        <taxon>Bacilli</taxon>
        <taxon>Bacillales</taxon>
        <taxon>Caryophanaceae</taxon>
        <taxon>Sporosarcina</taxon>
    </lineage>
</organism>
<reference evidence="2" key="1">
    <citation type="journal article" date="2019" name="Int. J. Syst. Evol. Microbiol.">
        <title>The Global Catalogue of Microorganisms (GCM) 10K type strain sequencing project: providing services to taxonomists for standard genome sequencing and annotation.</title>
        <authorList>
            <consortium name="The Broad Institute Genomics Platform"/>
            <consortium name="The Broad Institute Genome Sequencing Center for Infectious Disease"/>
            <person name="Wu L."/>
            <person name="Ma J."/>
        </authorList>
    </citation>
    <scope>NUCLEOTIDE SEQUENCE [LARGE SCALE GENOMIC DNA]</scope>
    <source>
        <strain evidence="2">CCUG 53915</strain>
    </source>
</reference>
<dbReference type="Proteomes" id="UP001597231">
    <property type="component" value="Unassembled WGS sequence"/>
</dbReference>
<protein>
    <submittedName>
        <fullName evidence="1">Uncharacterized protein</fullName>
    </submittedName>
</protein>
<gene>
    <name evidence="1" type="ORF">ACFQ38_06795</name>
</gene>
<keyword evidence="2" id="KW-1185">Reference proteome</keyword>
<evidence type="ECO:0000313" key="2">
    <source>
        <dbReference type="Proteomes" id="UP001597231"/>
    </source>
</evidence>
<sequence length="60" mass="6780">MSATPSKVVLSVFYANPYPILFSFDQVSSEGSTWRDIAIILKTGKKEITQDEGLEWIMHC</sequence>
<evidence type="ECO:0000313" key="1">
    <source>
        <dbReference type="EMBL" id="MFD1204804.1"/>
    </source>
</evidence>
<proteinExistence type="predicted"/>
<dbReference type="EMBL" id="JBHTLT010000033">
    <property type="protein sequence ID" value="MFD1204804.1"/>
    <property type="molecule type" value="Genomic_DNA"/>
</dbReference>
<accession>A0ABW3TXS4</accession>